<dbReference type="InterPro" id="IPR000276">
    <property type="entry name" value="GPCR_Rhodpsn"/>
</dbReference>
<dbReference type="Gene3D" id="1.20.1070.10">
    <property type="entry name" value="Rhodopsin 7-helix transmembrane proteins"/>
    <property type="match status" value="1"/>
</dbReference>
<feature type="transmembrane region" description="Helical" evidence="10">
    <location>
        <begin position="259"/>
        <end position="276"/>
    </location>
</feature>
<dbReference type="PRINTS" id="PR01012">
    <property type="entry name" value="NRPEPTIDEYR"/>
</dbReference>
<keyword evidence="6 10" id="KW-0472">Membrane</keyword>
<comment type="caution">
    <text evidence="12">The sequence shown here is derived from an EMBL/GenBank/DDBJ whole genome shotgun (WGS) entry which is preliminary data.</text>
</comment>
<keyword evidence="13" id="KW-1185">Reference proteome</keyword>
<dbReference type="Pfam" id="PF00001">
    <property type="entry name" value="7tm_1"/>
    <property type="match status" value="1"/>
</dbReference>
<evidence type="ECO:0000313" key="13">
    <source>
        <dbReference type="Proteomes" id="UP000230750"/>
    </source>
</evidence>
<keyword evidence="3 9" id="KW-0812">Transmembrane</keyword>
<dbReference type="InterPro" id="IPR000611">
    <property type="entry name" value="NPY_rcpt"/>
</dbReference>
<evidence type="ECO:0000256" key="4">
    <source>
        <dbReference type="ARBA" id="ARBA00022989"/>
    </source>
</evidence>
<accession>A0A2G8JKI1</accession>
<keyword evidence="5 9" id="KW-0297">G-protein coupled receptor</keyword>
<dbReference type="PANTHER" id="PTHR24235">
    <property type="entry name" value="NEUROPEPTIDE Y RECEPTOR"/>
    <property type="match status" value="1"/>
</dbReference>
<evidence type="ECO:0000256" key="5">
    <source>
        <dbReference type="ARBA" id="ARBA00023040"/>
    </source>
</evidence>
<dbReference type="EMBL" id="MRZV01001713">
    <property type="protein sequence ID" value="PIK36230.1"/>
    <property type="molecule type" value="Genomic_DNA"/>
</dbReference>
<feature type="domain" description="G-protein coupled receptors family 1 profile" evidence="11">
    <location>
        <begin position="57"/>
        <end position="313"/>
    </location>
</feature>
<protein>
    <submittedName>
        <fullName evidence="12">Putative neuropeptide Y receptor type 2-like</fullName>
    </submittedName>
</protein>
<dbReference type="SUPFAM" id="SSF81321">
    <property type="entry name" value="Family A G protein-coupled receptor-like"/>
    <property type="match status" value="1"/>
</dbReference>
<feature type="transmembrane region" description="Helical" evidence="10">
    <location>
        <begin position="205"/>
        <end position="232"/>
    </location>
</feature>
<dbReference type="PROSITE" id="PS50262">
    <property type="entry name" value="G_PROTEIN_RECEP_F1_2"/>
    <property type="match status" value="1"/>
</dbReference>
<dbReference type="GO" id="GO:0042923">
    <property type="term" value="F:neuropeptide binding"/>
    <property type="evidence" value="ECO:0007669"/>
    <property type="project" value="TreeGrafter"/>
</dbReference>
<keyword evidence="8 9" id="KW-0807">Transducer</keyword>
<feature type="transmembrane region" description="Helical" evidence="10">
    <location>
        <begin position="41"/>
        <end position="66"/>
    </location>
</feature>
<feature type="transmembrane region" description="Helical" evidence="10">
    <location>
        <begin position="155"/>
        <end position="175"/>
    </location>
</feature>
<sequence length="395" mass="45415">MEGLLYTSIDSQEYEETTSLGNETGGIPECKLITFHPVSKILLIGLVLLLSVLGIFGNVLVVIVVARRPKMRTVINWFICNLSLTDLLYCTIGIPVTVTSLFAQNWPLGIIFCGIAQMITSCLVLVSSLTLTAIAVDRFCLVVYPFLKPVNRNRCFAIIVVIWIFCIGLTLPAALTANIRDISHLVFYDRHICVSSMQEKVATRYFTAIFTIQFCYPMILVTIAHVSIAWKLKTNVKPGVRRKDTEQRENSRRQRMNRMLSAVVIVFASCWLPLNLYEILFEYRIISPQDLCITPFVLFLPSVCSTFLNPLLYAWLNDNFRKEFYKLLPFLTVLGESTLKRRQDQLARTLREHSPILKDQEQPLVAIYNQLLQKARFLKQPQNHREKVLKIRRYE</sequence>
<dbReference type="InterPro" id="IPR017452">
    <property type="entry name" value="GPCR_Rhodpsn_7TM"/>
</dbReference>
<evidence type="ECO:0000256" key="8">
    <source>
        <dbReference type="ARBA" id="ARBA00023224"/>
    </source>
</evidence>
<dbReference type="OrthoDB" id="9046662at2759"/>
<keyword evidence="4 10" id="KW-1133">Transmembrane helix</keyword>
<evidence type="ECO:0000256" key="6">
    <source>
        <dbReference type="ARBA" id="ARBA00023136"/>
    </source>
</evidence>
<gene>
    <name evidence="12" type="ORF">BSL78_26939</name>
</gene>
<feature type="transmembrane region" description="Helical" evidence="10">
    <location>
        <begin position="109"/>
        <end position="134"/>
    </location>
</feature>
<feature type="transmembrane region" description="Helical" evidence="10">
    <location>
        <begin position="296"/>
        <end position="316"/>
    </location>
</feature>
<evidence type="ECO:0000256" key="2">
    <source>
        <dbReference type="ARBA" id="ARBA00010663"/>
    </source>
</evidence>
<dbReference type="PROSITE" id="PS00237">
    <property type="entry name" value="G_PROTEIN_RECEP_F1_1"/>
    <property type="match status" value="1"/>
</dbReference>
<proteinExistence type="inferred from homology"/>
<dbReference type="GO" id="GO:0043005">
    <property type="term" value="C:neuron projection"/>
    <property type="evidence" value="ECO:0007669"/>
    <property type="project" value="TreeGrafter"/>
</dbReference>
<evidence type="ECO:0000256" key="7">
    <source>
        <dbReference type="ARBA" id="ARBA00023170"/>
    </source>
</evidence>
<evidence type="ECO:0000313" key="12">
    <source>
        <dbReference type="EMBL" id="PIK36230.1"/>
    </source>
</evidence>
<dbReference type="PRINTS" id="PR00237">
    <property type="entry name" value="GPCRRHODOPSN"/>
</dbReference>
<name>A0A2G8JKI1_STIJA</name>
<organism evidence="12 13">
    <name type="scientific">Stichopus japonicus</name>
    <name type="common">Sea cucumber</name>
    <dbReference type="NCBI Taxonomy" id="307972"/>
    <lineage>
        <taxon>Eukaryota</taxon>
        <taxon>Metazoa</taxon>
        <taxon>Echinodermata</taxon>
        <taxon>Eleutherozoa</taxon>
        <taxon>Echinozoa</taxon>
        <taxon>Holothuroidea</taxon>
        <taxon>Aspidochirotacea</taxon>
        <taxon>Aspidochirotida</taxon>
        <taxon>Stichopodidae</taxon>
        <taxon>Apostichopus</taxon>
    </lineage>
</organism>
<dbReference type="GO" id="GO:0005886">
    <property type="term" value="C:plasma membrane"/>
    <property type="evidence" value="ECO:0007669"/>
    <property type="project" value="TreeGrafter"/>
</dbReference>
<dbReference type="SMART" id="SM01381">
    <property type="entry name" value="7TM_GPCR_Srsx"/>
    <property type="match status" value="1"/>
</dbReference>
<comment type="similarity">
    <text evidence="2 9">Belongs to the G-protein coupled receptor 1 family.</text>
</comment>
<dbReference type="GO" id="GO:0004983">
    <property type="term" value="F:neuropeptide Y receptor activity"/>
    <property type="evidence" value="ECO:0007669"/>
    <property type="project" value="InterPro"/>
</dbReference>
<feature type="transmembrane region" description="Helical" evidence="10">
    <location>
        <begin position="78"/>
        <end position="103"/>
    </location>
</feature>
<evidence type="ECO:0000256" key="3">
    <source>
        <dbReference type="ARBA" id="ARBA00022692"/>
    </source>
</evidence>
<dbReference type="STRING" id="307972.A0A2G8JKI1"/>
<dbReference type="PANTHER" id="PTHR24235:SF29">
    <property type="entry name" value="GH23382P"/>
    <property type="match status" value="1"/>
</dbReference>
<comment type="subcellular location">
    <subcellularLocation>
        <location evidence="1">Membrane</location>
        <topology evidence="1">Multi-pass membrane protein</topology>
    </subcellularLocation>
</comment>
<reference evidence="12 13" key="1">
    <citation type="journal article" date="2017" name="PLoS Biol.">
        <title>The sea cucumber genome provides insights into morphological evolution and visceral regeneration.</title>
        <authorList>
            <person name="Zhang X."/>
            <person name="Sun L."/>
            <person name="Yuan J."/>
            <person name="Sun Y."/>
            <person name="Gao Y."/>
            <person name="Zhang L."/>
            <person name="Li S."/>
            <person name="Dai H."/>
            <person name="Hamel J.F."/>
            <person name="Liu C."/>
            <person name="Yu Y."/>
            <person name="Liu S."/>
            <person name="Lin W."/>
            <person name="Guo K."/>
            <person name="Jin S."/>
            <person name="Xu P."/>
            <person name="Storey K.B."/>
            <person name="Huan P."/>
            <person name="Zhang T."/>
            <person name="Zhou Y."/>
            <person name="Zhang J."/>
            <person name="Lin C."/>
            <person name="Li X."/>
            <person name="Xing L."/>
            <person name="Huo D."/>
            <person name="Sun M."/>
            <person name="Wang L."/>
            <person name="Mercier A."/>
            <person name="Li F."/>
            <person name="Yang H."/>
            <person name="Xiang J."/>
        </authorList>
    </citation>
    <scope>NUCLEOTIDE SEQUENCE [LARGE SCALE GENOMIC DNA]</scope>
    <source>
        <strain evidence="12">Shaxun</strain>
        <tissue evidence="12">Muscle</tissue>
    </source>
</reference>
<dbReference type="Proteomes" id="UP000230750">
    <property type="component" value="Unassembled WGS sequence"/>
</dbReference>
<keyword evidence="7 9" id="KW-0675">Receptor</keyword>
<evidence type="ECO:0000259" key="11">
    <source>
        <dbReference type="PROSITE" id="PS50262"/>
    </source>
</evidence>
<evidence type="ECO:0000256" key="9">
    <source>
        <dbReference type="RuleBase" id="RU000688"/>
    </source>
</evidence>
<evidence type="ECO:0000256" key="10">
    <source>
        <dbReference type="SAM" id="Phobius"/>
    </source>
</evidence>
<dbReference type="AlphaFoldDB" id="A0A2G8JKI1"/>
<evidence type="ECO:0000256" key="1">
    <source>
        <dbReference type="ARBA" id="ARBA00004141"/>
    </source>
</evidence>